<dbReference type="GO" id="GO:0071949">
    <property type="term" value="F:FAD binding"/>
    <property type="evidence" value="ECO:0007669"/>
    <property type="project" value="InterPro"/>
</dbReference>
<dbReference type="Pfam" id="PF01565">
    <property type="entry name" value="FAD_binding_4"/>
    <property type="match status" value="1"/>
</dbReference>
<keyword evidence="5" id="KW-0560">Oxidoreductase</keyword>
<proteinExistence type="inferred from homology"/>
<evidence type="ECO:0000256" key="3">
    <source>
        <dbReference type="ARBA" id="ARBA00022630"/>
    </source>
</evidence>
<protein>
    <submittedName>
        <fullName evidence="7">FAD/FMN-containing dehydrogenase</fullName>
    </submittedName>
</protein>
<keyword evidence="8" id="KW-1185">Reference proteome</keyword>
<dbReference type="SUPFAM" id="SSF56176">
    <property type="entry name" value="FAD-binding/transporter-associated domain-like"/>
    <property type="match status" value="1"/>
</dbReference>
<dbReference type="PANTHER" id="PTHR42973">
    <property type="entry name" value="BINDING OXIDOREDUCTASE, PUTATIVE (AFU_ORTHOLOGUE AFUA_1G17690)-RELATED"/>
    <property type="match status" value="1"/>
</dbReference>
<dbReference type="InterPro" id="IPR006094">
    <property type="entry name" value="Oxid_FAD_bind_N"/>
</dbReference>
<dbReference type="AlphaFoldDB" id="A0A1H3NCW5"/>
<evidence type="ECO:0000256" key="5">
    <source>
        <dbReference type="ARBA" id="ARBA00023002"/>
    </source>
</evidence>
<dbReference type="Gene3D" id="3.40.462.20">
    <property type="match status" value="1"/>
</dbReference>
<dbReference type="SUPFAM" id="SSF55103">
    <property type="entry name" value="FAD-linked oxidases, C-terminal domain"/>
    <property type="match status" value="1"/>
</dbReference>
<name>A0A1H3NCW5_9PSEU</name>
<dbReference type="Gene3D" id="3.30.465.10">
    <property type="match status" value="1"/>
</dbReference>
<dbReference type="InterPro" id="IPR016167">
    <property type="entry name" value="FAD-bd_PCMH_sub1"/>
</dbReference>
<dbReference type="InterPro" id="IPR012951">
    <property type="entry name" value="BBE"/>
</dbReference>
<dbReference type="Gene3D" id="3.30.43.10">
    <property type="entry name" value="Uridine Diphospho-n-acetylenolpyruvylglucosamine Reductase, domain 2"/>
    <property type="match status" value="1"/>
</dbReference>
<dbReference type="PROSITE" id="PS00862">
    <property type="entry name" value="OX2_COVAL_FAD"/>
    <property type="match status" value="1"/>
</dbReference>
<evidence type="ECO:0000256" key="2">
    <source>
        <dbReference type="ARBA" id="ARBA00005466"/>
    </source>
</evidence>
<keyword evidence="4" id="KW-0274">FAD</keyword>
<evidence type="ECO:0000313" key="8">
    <source>
        <dbReference type="Proteomes" id="UP000199515"/>
    </source>
</evidence>
<organism evidence="7 8">
    <name type="scientific">Amycolatopsis xylanica</name>
    <dbReference type="NCBI Taxonomy" id="589385"/>
    <lineage>
        <taxon>Bacteria</taxon>
        <taxon>Bacillati</taxon>
        <taxon>Actinomycetota</taxon>
        <taxon>Actinomycetes</taxon>
        <taxon>Pseudonocardiales</taxon>
        <taxon>Pseudonocardiaceae</taxon>
        <taxon>Amycolatopsis</taxon>
    </lineage>
</organism>
<feature type="domain" description="FAD-binding PCMH-type" evidence="6">
    <location>
        <begin position="39"/>
        <end position="209"/>
    </location>
</feature>
<dbReference type="EMBL" id="FNON01000007">
    <property type="protein sequence ID" value="SDY86604.1"/>
    <property type="molecule type" value="Genomic_DNA"/>
</dbReference>
<sequence>MTSLDIQSVDSLRAALTGVAIVAGDEGYDEARRVWNGEIDRHPAVIARCASAEDVAASLAFARERGLDVTVRGGGHNLSGAAVQDGALMIDLSGLRAIDINPGARTARVGGGATWAELDAAAQAHGLATPGGTVSDTGIGGLTLGGGFGWLTPRHGLSIDNLLSAEIVLASGQVLDVSEDDHSELFWAIRGGGGNFGVVTEFRFRLHPVGPLVQLGMFFWSVEHGTEALRFARDVLAGLPGGMGAMMVGFNAPPAPFVPEEYHLKPGYALTIVDFDGDKLDGVAAKIREGLPAQFEMVSPIPYAELQKMLDAAIPPHSLSYEKSVYVEELTDELIDVITRYLPRKSSPMSLMPIFPMNGAYSAVPEEATAFGGTRRPGFTLGMAAGAPNRELFEADRAWVRAFWEALVPHSSNYGGYVNFMSEFENDRVRASYGPAKYERLSRIKAVYDPENVFHHNANIKPAQI</sequence>
<gene>
    <name evidence="7" type="ORF">SAMN05421504_107233</name>
</gene>
<evidence type="ECO:0000259" key="6">
    <source>
        <dbReference type="PROSITE" id="PS51387"/>
    </source>
</evidence>
<accession>A0A1H3NCW5</accession>
<dbReference type="InterPro" id="IPR016169">
    <property type="entry name" value="FAD-bd_PCMH_sub2"/>
</dbReference>
<dbReference type="InterPro" id="IPR006093">
    <property type="entry name" value="Oxy_OxRdtase_FAD_BS"/>
</dbReference>
<comment type="cofactor">
    <cofactor evidence="1">
        <name>FAD</name>
        <dbReference type="ChEBI" id="CHEBI:57692"/>
    </cofactor>
</comment>
<dbReference type="InterPro" id="IPR050416">
    <property type="entry name" value="FAD-linked_Oxidoreductase"/>
</dbReference>
<evidence type="ECO:0000256" key="4">
    <source>
        <dbReference type="ARBA" id="ARBA00022827"/>
    </source>
</evidence>
<dbReference type="RefSeq" id="WP_091294641.1">
    <property type="nucleotide sequence ID" value="NZ_FNON01000007.1"/>
</dbReference>
<dbReference type="InterPro" id="IPR036318">
    <property type="entry name" value="FAD-bd_PCMH-like_sf"/>
</dbReference>
<dbReference type="PANTHER" id="PTHR42973:SF39">
    <property type="entry name" value="FAD-BINDING PCMH-TYPE DOMAIN-CONTAINING PROTEIN"/>
    <property type="match status" value="1"/>
</dbReference>
<evidence type="ECO:0000256" key="1">
    <source>
        <dbReference type="ARBA" id="ARBA00001974"/>
    </source>
</evidence>
<dbReference type="Pfam" id="PF08031">
    <property type="entry name" value="BBE"/>
    <property type="match status" value="1"/>
</dbReference>
<dbReference type="OrthoDB" id="9775082at2"/>
<dbReference type="GO" id="GO:0016491">
    <property type="term" value="F:oxidoreductase activity"/>
    <property type="evidence" value="ECO:0007669"/>
    <property type="project" value="UniProtKB-KW"/>
</dbReference>
<keyword evidence="3" id="KW-0285">Flavoprotein</keyword>
<reference evidence="7 8" key="1">
    <citation type="submission" date="2016-10" db="EMBL/GenBank/DDBJ databases">
        <authorList>
            <person name="de Groot N.N."/>
        </authorList>
    </citation>
    <scope>NUCLEOTIDE SEQUENCE [LARGE SCALE GENOMIC DNA]</scope>
    <source>
        <strain evidence="7 8">CPCC 202699</strain>
    </source>
</reference>
<evidence type="ECO:0000313" key="7">
    <source>
        <dbReference type="EMBL" id="SDY86604.1"/>
    </source>
</evidence>
<dbReference type="PROSITE" id="PS51387">
    <property type="entry name" value="FAD_PCMH"/>
    <property type="match status" value="1"/>
</dbReference>
<dbReference type="Proteomes" id="UP000199515">
    <property type="component" value="Unassembled WGS sequence"/>
</dbReference>
<dbReference type="STRING" id="589385.SAMN05421504_107233"/>
<dbReference type="InterPro" id="IPR016166">
    <property type="entry name" value="FAD-bd_PCMH"/>
</dbReference>
<dbReference type="InterPro" id="IPR016164">
    <property type="entry name" value="FAD-linked_Oxase-like_C"/>
</dbReference>
<comment type="similarity">
    <text evidence="2">Belongs to the oxygen-dependent FAD-linked oxidoreductase family.</text>
</comment>